<name>A0A2I0AAZ2_9ASPA</name>
<keyword evidence="2" id="KW-1185">Reference proteome</keyword>
<evidence type="ECO:0000313" key="1">
    <source>
        <dbReference type="EMBL" id="PKA52723.1"/>
    </source>
</evidence>
<reference evidence="1 2" key="1">
    <citation type="journal article" date="2017" name="Nature">
        <title>The Apostasia genome and the evolution of orchids.</title>
        <authorList>
            <person name="Zhang G.Q."/>
            <person name="Liu K.W."/>
            <person name="Li Z."/>
            <person name="Lohaus R."/>
            <person name="Hsiao Y.Y."/>
            <person name="Niu S.C."/>
            <person name="Wang J.Y."/>
            <person name="Lin Y.C."/>
            <person name="Xu Q."/>
            <person name="Chen L.J."/>
            <person name="Yoshida K."/>
            <person name="Fujiwara S."/>
            <person name="Wang Z.W."/>
            <person name="Zhang Y.Q."/>
            <person name="Mitsuda N."/>
            <person name="Wang M."/>
            <person name="Liu G.H."/>
            <person name="Pecoraro L."/>
            <person name="Huang H.X."/>
            <person name="Xiao X.J."/>
            <person name="Lin M."/>
            <person name="Wu X.Y."/>
            <person name="Wu W.L."/>
            <person name="Chen Y.Y."/>
            <person name="Chang S.B."/>
            <person name="Sakamoto S."/>
            <person name="Ohme-Takagi M."/>
            <person name="Yagi M."/>
            <person name="Zeng S.J."/>
            <person name="Shen C.Y."/>
            <person name="Yeh C.M."/>
            <person name="Luo Y.B."/>
            <person name="Tsai W.C."/>
            <person name="Van de Peer Y."/>
            <person name="Liu Z.J."/>
        </authorList>
    </citation>
    <scope>NUCLEOTIDE SEQUENCE [LARGE SCALE GENOMIC DNA]</scope>
    <source>
        <strain evidence="2">cv. Shenzhen</strain>
        <tissue evidence="1">Stem</tissue>
    </source>
</reference>
<dbReference type="AlphaFoldDB" id="A0A2I0AAZ2"/>
<organism evidence="1 2">
    <name type="scientific">Apostasia shenzhenica</name>
    <dbReference type="NCBI Taxonomy" id="1088818"/>
    <lineage>
        <taxon>Eukaryota</taxon>
        <taxon>Viridiplantae</taxon>
        <taxon>Streptophyta</taxon>
        <taxon>Embryophyta</taxon>
        <taxon>Tracheophyta</taxon>
        <taxon>Spermatophyta</taxon>
        <taxon>Magnoliopsida</taxon>
        <taxon>Liliopsida</taxon>
        <taxon>Asparagales</taxon>
        <taxon>Orchidaceae</taxon>
        <taxon>Apostasioideae</taxon>
        <taxon>Apostasia</taxon>
    </lineage>
</organism>
<sequence>MTRVLLQSDIPCDDPDCAGVCNANVFMGGSCWHDRCTCHLAGSARHWGDPCDLDSCVGVCTNHGFDGGDCWYERCACTFNGAAVRYRCSAAVNAFLTFAASTLFLPF</sequence>
<proteinExistence type="predicted"/>
<dbReference type="EMBL" id="KZ452001">
    <property type="protein sequence ID" value="PKA52723.1"/>
    <property type="molecule type" value="Genomic_DNA"/>
</dbReference>
<dbReference type="PROSITE" id="PS51257">
    <property type="entry name" value="PROKAR_LIPOPROTEIN"/>
    <property type="match status" value="1"/>
</dbReference>
<accession>A0A2I0AAZ2</accession>
<dbReference type="Proteomes" id="UP000236161">
    <property type="component" value="Unassembled WGS sequence"/>
</dbReference>
<protein>
    <submittedName>
        <fullName evidence="1">Uncharacterized protein</fullName>
    </submittedName>
</protein>
<evidence type="ECO:0000313" key="2">
    <source>
        <dbReference type="Proteomes" id="UP000236161"/>
    </source>
</evidence>
<gene>
    <name evidence="1" type="ORF">AXF42_Ash001704</name>
</gene>